<dbReference type="Gene3D" id="1.10.760.10">
    <property type="entry name" value="Cytochrome c-like domain"/>
    <property type="match status" value="1"/>
</dbReference>
<dbReference type="GO" id="GO:0020037">
    <property type="term" value="F:heme binding"/>
    <property type="evidence" value="ECO:0007669"/>
    <property type="project" value="InterPro"/>
</dbReference>
<sequence>MVALPACNASSSDKAVRWYSPEQVELGARVFADNCAQCHGLQAQGLVKDWKQRLPDGSYPPPPLNGSAHAWHHRLPLLVEIIQQGGALYDGKMPGFKSSLSEAEQRAAIAWFQSLWSDEIYRLWAADRKSSDIPFAPVPMTGKETNTDGE</sequence>
<evidence type="ECO:0000256" key="1">
    <source>
        <dbReference type="ARBA" id="ARBA00022617"/>
    </source>
</evidence>
<keyword evidence="3 4" id="KW-0408">Iron</keyword>
<name>Q0F1L5_9PROT</name>
<dbReference type="HOGENOM" id="CLU_127672_1_0_0"/>
<dbReference type="AlphaFoldDB" id="Q0F1L5"/>
<organism evidence="6 7">
    <name type="scientific">Mariprofundus ferrooxydans PV-1</name>
    <dbReference type="NCBI Taxonomy" id="314345"/>
    <lineage>
        <taxon>Bacteria</taxon>
        <taxon>Pseudomonadati</taxon>
        <taxon>Pseudomonadota</taxon>
        <taxon>Candidatius Mariprofundia</taxon>
        <taxon>Mariprofundales</taxon>
        <taxon>Mariprofundaceae</taxon>
        <taxon>Mariprofundus</taxon>
    </lineage>
</organism>
<comment type="caution">
    <text evidence="6">The sequence shown here is derived from an EMBL/GenBank/DDBJ whole genome shotgun (WGS) entry which is preliminary data.</text>
</comment>
<evidence type="ECO:0000256" key="2">
    <source>
        <dbReference type="ARBA" id="ARBA00022723"/>
    </source>
</evidence>
<protein>
    <submittedName>
        <fullName evidence="6">Cytochrome c, class I</fullName>
    </submittedName>
</protein>
<dbReference type="PANTHER" id="PTHR35008:SF4">
    <property type="entry name" value="BLL4482 PROTEIN"/>
    <property type="match status" value="1"/>
</dbReference>
<dbReference type="InterPro" id="IPR051459">
    <property type="entry name" value="Cytochrome_c-type_DH"/>
</dbReference>
<dbReference type="EMBL" id="AATS01000003">
    <property type="protein sequence ID" value="EAU55176.1"/>
    <property type="molecule type" value="Genomic_DNA"/>
</dbReference>
<evidence type="ECO:0000313" key="6">
    <source>
        <dbReference type="EMBL" id="EAU55176.1"/>
    </source>
</evidence>
<evidence type="ECO:0000256" key="4">
    <source>
        <dbReference type="PROSITE-ProRule" id="PRU00433"/>
    </source>
</evidence>
<dbReference type="GO" id="GO:0046872">
    <property type="term" value="F:metal ion binding"/>
    <property type="evidence" value="ECO:0007669"/>
    <property type="project" value="UniProtKB-KW"/>
</dbReference>
<evidence type="ECO:0000259" key="5">
    <source>
        <dbReference type="PROSITE" id="PS51007"/>
    </source>
</evidence>
<accession>Q0F1L5</accession>
<dbReference type="eggNOG" id="COG2010">
    <property type="taxonomic scope" value="Bacteria"/>
</dbReference>
<evidence type="ECO:0000313" key="7">
    <source>
        <dbReference type="Proteomes" id="UP000005297"/>
    </source>
</evidence>
<evidence type="ECO:0000256" key="3">
    <source>
        <dbReference type="ARBA" id="ARBA00023004"/>
    </source>
</evidence>
<keyword evidence="7" id="KW-1185">Reference proteome</keyword>
<dbReference type="PROSITE" id="PS51007">
    <property type="entry name" value="CYTC"/>
    <property type="match status" value="1"/>
</dbReference>
<dbReference type="GO" id="GO:0009055">
    <property type="term" value="F:electron transfer activity"/>
    <property type="evidence" value="ECO:0007669"/>
    <property type="project" value="InterPro"/>
</dbReference>
<dbReference type="SUPFAM" id="SSF46626">
    <property type="entry name" value="Cytochrome c"/>
    <property type="match status" value="1"/>
</dbReference>
<gene>
    <name evidence="6" type="ORF">SPV1_10606</name>
</gene>
<dbReference type="Pfam" id="PF13442">
    <property type="entry name" value="Cytochrome_CBB3"/>
    <property type="match status" value="1"/>
</dbReference>
<keyword evidence="1 4" id="KW-0349">Heme</keyword>
<dbReference type="InterPro" id="IPR009056">
    <property type="entry name" value="Cyt_c-like_dom"/>
</dbReference>
<feature type="domain" description="Cytochrome c" evidence="5">
    <location>
        <begin position="22"/>
        <end position="116"/>
    </location>
</feature>
<proteinExistence type="predicted"/>
<reference evidence="6 7" key="1">
    <citation type="submission" date="2006-09" db="EMBL/GenBank/DDBJ databases">
        <authorList>
            <person name="Emerson D."/>
            <person name="Ferriera S."/>
            <person name="Johnson J."/>
            <person name="Kravitz S."/>
            <person name="Halpern A."/>
            <person name="Remington K."/>
            <person name="Beeson K."/>
            <person name="Tran B."/>
            <person name="Rogers Y.-H."/>
            <person name="Friedman R."/>
            <person name="Venter J.C."/>
        </authorList>
    </citation>
    <scope>NUCLEOTIDE SEQUENCE [LARGE SCALE GENOMIC DNA]</scope>
    <source>
        <strain evidence="6 7">PV-1</strain>
    </source>
</reference>
<dbReference type="Proteomes" id="UP000005297">
    <property type="component" value="Unassembled WGS sequence"/>
</dbReference>
<keyword evidence="2 4" id="KW-0479">Metal-binding</keyword>
<dbReference type="InParanoid" id="Q0F1L5"/>
<dbReference type="PANTHER" id="PTHR35008">
    <property type="entry name" value="BLL4482 PROTEIN-RELATED"/>
    <property type="match status" value="1"/>
</dbReference>
<dbReference type="InterPro" id="IPR036909">
    <property type="entry name" value="Cyt_c-like_dom_sf"/>
</dbReference>